<accession>A0A7H9EJB8</accession>
<dbReference type="SUPFAM" id="SSF52821">
    <property type="entry name" value="Rhodanese/Cell cycle control phosphatase"/>
    <property type="match status" value="1"/>
</dbReference>
<feature type="transmembrane region" description="Helical" evidence="1">
    <location>
        <begin position="6"/>
        <end position="31"/>
    </location>
</feature>
<dbReference type="PROSITE" id="PS50206">
    <property type="entry name" value="RHODANESE_3"/>
    <property type="match status" value="1"/>
</dbReference>
<evidence type="ECO:0000259" key="2">
    <source>
        <dbReference type="PROSITE" id="PS50206"/>
    </source>
</evidence>
<dbReference type="CDD" id="cd00158">
    <property type="entry name" value="RHOD"/>
    <property type="match status" value="1"/>
</dbReference>
<evidence type="ECO:0000313" key="3">
    <source>
        <dbReference type="EMBL" id="QLL77800.1"/>
    </source>
</evidence>
<keyword evidence="1" id="KW-0812">Transmembrane</keyword>
<dbReference type="Pfam" id="PF00581">
    <property type="entry name" value="Rhodanese"/>
    <property type="match status" value="1"/>
</dbReference>
<gene>
    <name evidence="3" type="ORF">GTO87_03790</name>
</gene>
<keyword evidence="1" id="KW-1133">Transmembrane helix</keyword>
<dbReference type="InterPro" id="IPR050229">
    <property type="entry name" value="GlpE_sulfurtransferase"/>
</dbReference>
<dbReference type="GeneID" id="89599539"/>
<dbReference type="SMART" id="SM00450">
    <property type="entry name" value="RHOD"/>
    <property type="match status" value="1"/>
</dbReference>
<dbReference type="RefSeq" id="WP_009554754.1">
    <property type="nucleotide sequence ID" value="NZ_CALVCX010000083.1"/>
</dbReference>
<dbReference type="Gene3D" id="3.40.250.10">
    <property type="entry name" value="Rhodanese-like domain"/>
    <property type="match status" value="1"/>
</dbReference>
<dbReference type="InterPro" id="IPR036873">
    <property type="entry name" value="Rhodanese-like_dom_sf"/>
</dbReference>
<sequence length="136" mass="15358">MLLKISVLGWINIVLIIFLAYIGGSTLYTYFRGRSVAKLMTNDEFKAGMRKAQIIDVREKNSFDASHILGARNIPYGQFKFYMQSLSKDLPVYLYDDGKALSTRAAVQLHKAGYKQIGILKGGFTNWDGKKKKAKL</sequence>
<dbReference type="PANTHER" id="PTHR43031:SF18">
    <property type="entry name" value="RHODANESE-RELATED SULFURTRANSFERASES"/>
    <property type="match status" value="1"/>
</dbReference>
<dbReference type="KEGG" id="lsw:GTO87_03790"/>
<organism evidence="3 4">
    <name type="scientific">Ligilactobacillus saerimneri</name>
    <dbReference type="NCBI Taxonomy" id="228229"/>
    <lineage>
        <taxon>Bacteria</taxon>
        <taxon>Bacillati</taxon>
        <taxon>Bacillota</taxon>
        <taxon>Bacilli</taxon>
        <taxon>Lactobacillales</taxon>
        <taxon>Lactobacillaceae</taxon>
        <taxon>Ligilactobacillus</taxon>
    </lineage>
</organism>
<keyword evidence="1" id="KW-0472">Membrane</keyword>
<dbReference type="AlphaFoldDB" id="A0A7H9EJB8"/>
<feature type="domain" description="Rhodanese" evidence="2">
    <location>
        <begin position="48"/>
        <end position="133"/>
    </location>
</feature>
<evidence type="ECO:0000313" key="4">
    <source>
        <dbReference type="Proteomes" id="UP000510886"/>
    </source>
</evidence>
<evidence type="ECO:0000256" key="1">
    <source>
        <dbReference type="SAM" id="Phobius"/>
    </source>
</evidence>
<dbReference type="PANTHER" id="PTHR43031">
    <property type="entry name" value="FAD-DEPENDENT OXIDOREDUCTASE"/>
    <property type="match status" value="1"/>
</dbReference>
<protein>
    <submittedName>
        <fullName evidence="3">Rhodanese-like domain-containing protein</fullName>
    </submittedName>
</protein>
<dbReference type="EMBL" id="CP047418">
    <property type="protein sequence ID" value="QLL77800.1"/>
    <property type="molecule type" value="Genomic_DNA"/>
</dbReference>
<dbReference type="Proteomes" id="UP000510886">
    <property type="component" value="Chromosome"/>
</dbReference>
<reference evidence="3 4" key="1">
    <citation type="submission" date="2020-01" db="EMBL/GenBank/DDBJ databases">
        <title>Complete and circular genome sequences of six lactobacillus isolates from horses.</title>
        <authorList>
            <person name="Hassan H.M."/>
        </authorList>
    </citation>
    <scope>NUCLEOTIDE SEQUENCE [LARGE SCALE GENOMIC DNA]</scope>
    <source>
        <strain evidence="3 4">1A</strain>
    </source>
</reference>
<name>A0A7H9EJB8_9LACO</name>
<proteinExistence type="predicted"/>
<dbReference type="InterPro" id="IPR001763">
    <property type="entry name" value="Rhodanese-like_dom"/>
</dbReference>